<name>A0ABR2VLI8_9FUNG</name>
<reference evidence="1 2" key="1">
    <citation type="submission" date="2023-04" db="EMBL/GenBank/DDBJ databases">
        <title>Genome of Basidiobolus ranarum AG-B5.</title>
        <authorList>
            <person name="Stajich J.E."/>
            <person name="Carter-House D."/>
            <person name="Gryganskyi A."/>
        </authorList>
    </citation>
    <scope>NUCLEOTIDE SEQUENCE [LARGE SCALE GENOMIC DNA]</scope>
    <source>
        <strain evidence="1 2">AG-B5</strain>
    </source>
</reference>
<dbReference type="EMBL" id="JASJQH010009661">
    <property type="protein sequence ID" value="KAK9675314.1"/>
    <property type="molecule type" value="Genomic_DNA"/>
</dbReference>
<dbReference type="InterPro" id="IPR023198">
    <property type="entry name" value="PGP-like_dom2"/>
</dbReference>
<evidence type="ECO:0000313" key="1">
    <source>
        <dbReference type="EMBL" id="KAK9675314.1"/>
    </source>
</evidence>
<dbReference type="InterPro" id="IPR006439">
    <property type="entry name" value="HAD-SF_hydro_IA"/>
</dbReference>
<evidence type="ECO:0000313" key="2">
    <source>
        <dbReference type="Proteomes" id="UP001479436"/>
    </source>
</evidence>
<dbReference type="InterPro" id="IPR036412">
    <property type="entry name" value="HAD-like_sf"/>
</dbReference>
<accession>A0ABR2VLI8</accession>
<dbReference type="SUPFAM" id="SSF56784">
    <property type="entry name" value="HAD-like"/>
    <property type="match status" value="1"/>
</dbReference>
<dbReference type="InterPro" id="IPR023214">
    <property type="entry name" value="HAD_sf"/>
</dbReference>
<dbReference type="CDD" id="cd07527">
    <property type="entry name" value="HAD_ScGPP-like"/>
    <property type="match status" value="1"/>
</dbReference>
<keyword evidence="2" id="KW-1185">Reference proteome</keyword>
<dbReference type="NCBIfam" id="TIGR01549">
    <property type="entry name" value="HAD-SF-IA-v1"/>
    <property type="match status" value="1"/>
</dbReference>
<gene>
    <name evidence="1" type="ORF">K7432_016525</name>
</gene>
<dbReference type="InterPro" id="IPR051806">
    <property type="entry name" value="HAD-like_SPP"/>
</dbReference>
<dbReference type="PRINTS" id="PR00413">
    <property type="entry name" value="HADHALOGNASE"/>
</dbReference>
<dbReference type="InterPro" id="IPR041492">
    <property type="entry name" value="HAD_2"/>
</dbReference>
<dbReference type="Gene3D" id="3.40.50.1000">
    <property type="entry name" value="HAD superfamily/HAD-like"/>
    <property type="match status" value="1"/>
</dbReference>
<protein>
    <submittedName>
        <fullName evidence="1">Uncharacterized protein</fullName>
    </submittedName>
</protein>
<organism evidence="1 2">
    <name type="scientific">Basidiobolus ranarum</name>
    <dbReference type="NCBI Taxonomy" id="34480"/>
    <lineage>
        <taxon>Eukaryota</taxon>
        <taxon>Fungi</taxon>
        <taxon>Fungi incertae sedis</taxon>
        <taxon>Zoopagomycota</taxon>
        <taxon>Entomophthoromycotina</taxon>
        <taxon>Basidiobolomycetes</taxon>
        <taxon>Basidiobolales</taxon>
        <taxon>Basidiobolaceae</taxon>
        <taxon>Basidiobolus</taxon>
    </lineage>
</organism>
<dbReference type="NCBIfam" id="TIGR01509">
    <property type="entry name" value="HAD-SF-IA-v3"/>
    <property type="match status" value="1"/>
</dbReference>
<dbReference type="SFLD" id="SFLDS00003">
    <property type="entry name" value="Haloacid_Dehalogenase"/>
    <property type="match status" value="1"/>
</dbReference>
<sequence>MTANNTIIKCKGLLFDMDGTLVDCTPCVEKHWTNFCRTHGINEKELLSNCHGVRTVETLRRYAPNLATDEIVNELEARAGFDTDGVIPIVGVPELLPSLIKNTWAIVTSASRPVAEFRLNHQRYPLPEILITADEVTNGKPHPEGYLLAAKKLNIAPSECVVFEDATAGIDAASNAGMKSIGILTSHTKDRLVGAALHIQHFNELNIIFDPISEYYTISLKEAN</sequence>
<dbReference type="Proteomes" id="UP001479436">
    <property type="component" value="Unassembled WGS sequence"/>
</dbReference>
<comment type="caution">
    <text evidence="1">The sequence shown here is derived from an EMBL/GenBank/DDBJ whole genome shotgun (WGS) entry which is preliminary data.</text>
</comment>
<dbReference type="PANTHER" id="PTHR43481">
    <property type="entry name" value="FRUCTOSE-1-PHOSPHATE PHOSPHATASE"/>
    <property type="match status" value="1"/>
</dbReference>
<dbReference type="PANTHER" id="PTHR43481:SF4">
    <property type="entry name" value="GLYCEROL-1-PHOSPHATE PHOSPHOHYDROLASE 1-RELATED"/>
    <property type="match status" value="1"/>
</dbReference>
<dbReference type="Pfam" id="PF13419">
    <property type="entry name" value="HAD_2"/>
    <property type="match status" value="1"/>
</dbReference>
<proteinExistence type="predicted"/>
<dbReference type="SFLD" id="SFLDG01129">
    <property type="entry name" value="C1.5:_HAD__Beta-PGM__Phosphata"/>
    <property type="match status" value="1"/>
</dbReference>
<dbReference type="Gene3D" id="1.10.150.240">
    <property type="entry name" value="Putative phosphatase, domain 2"/>
    <property type="match status" value="1"/>
</dbReference>